<dbReference type="EMBL" id="CP049055">
    <property type="protein sequence ID" value="QII13979.1"/>
    <property type="molecule type" value="Genomic_DNA"/>
</dbReference>
<reference evidence="2" key="2">
    <citation type="submission" date="2006-01" db="EMBL/GenBank/DDBJ databases">
        <authorList>
            <person name="Genoscope"/>
        </authorList>
    </citation>
    <scope>NUCLEOTIDE SEQUENCE</scope>
</reference>
<accession>Q1PWE1</accession>
<name>Q1PWE1_KUEST</name>
<reference evidence="3 4" key="3">
    <citation type="submission" date="2020-02" db="EMBL/GenBank/DDBJ databases">
        <title>Newly sequenced genome of strain CSTR1 showed variability in Candidatus Kuenenia stuttgartiensis genomes.</title>
        <authorList>
            <person name="Ding C."/>
            <person name="Adrian L."/>
        </authorList>
    </citation>
    <scope>NUCLEOTIDE SEQUENCE [LARGE SCALE GENOMIC DNA]</scope>
    <source>
        <strain evidence="3 4">CSTR1</strain>
    </source>
</reference>
<dbReference type="AlphaFoldDB" id="Q1PWE1"/>
<organism evidence="2">
    <name type="scientific">Kuenenia stuttgartiensis</name>
    <dbReference type="NCBI Taxonomy" id="174633"/>
    <lineage>
        <taxon>Bacteria</taxon>
        <taxon>Pseudomonadati</taxon>
        <taxon>Planctomycetota</taxon>
        <taxon>Candidatus Brocadiia</taxon>
        <taxon>Candidatus Brocadiales</taxon>
        <taxon>Candidatus Brocadiaceae</taxon>
        <taxon>Candidatus Kuenenia</taxon>
    </lineage>
</organism>
<protein>
    <submittedName>
        <fullName evidence="2">Uncharacterized protein</fullName>
    </submittedName>
</protein>
<reference evidence="2" key="1">
    <citation type="journal article" date="2006" name="Nature">
        <title>Deciphering the evolution and metabolism of an anammox bacterium from a community genome.</title>
        <authorList>
            <person name="Strous M."/>
            <person name="Pelletier E."/>
            <person name="Mangenot S."/>
            <person name="Rattei T."/>
            <person name="Lehner A."/>
            <person name="Taylor M.W."/>
            <person name="Horn M."/>
            <person name="Daims H."/>
            <person name="Bartol-Mavel D."/>
            <person name="Wincker P."/>
            <person name="Barbe V."/>
            <person name="Fonknechten N."/>
            <person name="Vallenet D."/>
            <person name="Segurens B."/>
            <person name="Schenowitz-Truong C."/>
            <person name="Medigue C."/>
            <person name="Collingro A."/>
            <person name="Snel B."/>
            <person name="Dutilh B.E."/>
            <person name="OpDenCamp H.J.M."/>
            <person name="vanDerDrift C."/>
            <person name="Cirpus I."/>
            <person name="vanDePas-Schoonen K.T."/>
            <person name="Harhangi H.R."/>
            <person name="vanNiftrik L."/>
            <person name="Schmid M."/>
            <person name="Keltjens J."/>
            <person name="vanDeVossenberg J."/>
            <person name="Kartal B."/>
            <person name="Meier H."/>
            <person name="Frishman D."/>
            <person name="Huynen M.A."/>
            <person name="Mewes H."/>
            <person name="Weissenbach J."/>
            <person name="Jetten M.S.M."/>
            <person name="Wagner M."/>
            <person name="LePaslier D."/>
        </authorList>
    </citation>
    <scope>NUCLEOTIDE SEQUENCE</scope>
</reference>
<keyword evidence="1" id="KW-1133">Transmembrane helix</keyword>
<gene>
    <name evidence="3" type="ORF">KsCSTR_46000</name>
    <name evidence="2" type="ORF">kustc0794</name>
</gene>
<feature type="transmembrane region" description="Helical" evidence="1">
    <location>
        <begin position="20"/>
        <end position="39"/>
    </location>
</feature>
<keyword evidence="1" id="KW-0472">Membrane</keyword>
<dbReference type="EMBL" id="CT573073">
    <property type="protein sequence ID" value="CAJ71539.1"/>
    <property type="molecule type" value="Genomic_DNA"/>
</dbReference>
<evidence type="ECO:0000256" key="1">
    <source>
        <dbReference type="SAM" id="Phobius"/>
    </source>
</evidence>
<evidence type="ECO:0000313" key="4">
    <source>
        <dbReference type="Proteomes" id="UP000501926"/>
    </source>
</evidence>
<keyword evidence="1" id="KW-0812">Transmembrane</keyword>
<dbReference type="Proteomes" id="UP000501926">
    <property type="component" value="Chromosome"/>
</dbReference>
<evidence type="ECO:0000313" key="2">
    <source>
        <dbReference type="EMBL" id="CAJ71539.1"/>
    </source>
</evidence>
<sequence length="65" mass="7600">MSIEHFSLSAEFGLVIRRCFVIGHWSIAGTWCSVFLRFFNLYNREHSRFFVTVNDGVRTKQPCQG</sequence>
<evidence type="ECO:0000313" key="3">
    <source>
        <dbReference type="EMBL" id="QII13979.1"/>
    </source>
</evidence>
<proteinExistence type="predicted"/>